<keyword evidence="5" id="KW-1185">Reference proteome</keyword>
<accession>A0A175VZB4</accession>
<dbReference type="Proteomes" id="UP000078237">
    <property type="component" value="Unassembled WGS sequence"/>
</dbReference>
<evidence type="ECO:0000256" key="1">
    <source>
        <dbReference type="ARBA" id="ARBA00006484"/>
    </source>
</evidence>
<dbReference type="SUPFAM" id="SSF51735">
    <property type="entry name" value="NAD(P)-binding Rossmann-fold domains"/>
    <property type="match status" value="1"/>
</dbReference>
<dbReference type="PRINTS" id="PR00081">
    <property type="entry name" value="GDHRDH"/>
</dbReference>
<evidence type="ECO:0000313" key="4">
    <source>
        <dbReference type="EMBL" id="KXX76605.1"/>
    </source>
</evidence>
<dbReference type="PROSITE" id="PS00061">
    <property type="entry name" value="ADH_SHORT"/>
    <property type="match status" value="1"/>
</dbReference>
<dbReference type="AlphaFoldDB" id="A0A175VZB4"/>
<dbReference type="Pfam" id="PF00106">
    <property type="entry name" value="adh_short"/>
    <property type="match status" value="1"/>
</dbReference>
<evidence type="ECO:0000256" key="3">
    <source>
        <dbReference type="ARBA" id="ARBA00023002"/>
    </source>
</evidence>
<dbReference type="STRING" id="100816.A0A175VZB4"/>
<comment type="caution">
    <text evidence="4">The sequence shown here is derived from an EMBL/GenBank/DDBJ whole genome shotgun (WGS) entry which is preliminary data.</text>
</comment>
<comment type="similarity">
    <text evidence="1">Belongs to the short-chain dehydrogenases/reductases (SDR) family.</text>
</comment>
<dbReference type="EMBL" id="LCTW02000202">
    <property type="protein sequence ID" value="KXX76605.1"/>
    <property type="molecule type" value="Genomic_DNA"/>
</dbReference>
<dbReference type="Gene3D" id="3.40.50.720">
    <property type="entry name" value="NAD(P)-binding Rossmann-like Domain"/>
    <property type="match status" value="1"/>
</dbReference>
<dbReference type="GO" id="GO:0016491">
    <property type="term" value="F:oxidoreductase activity"/>
    <property type="evidence" value="ECO:0007669"/>
    <property type="project" value="UniProtKB-KW"/>
</dbReference>
<dbReference type="PANTHER" id="PTHR43669">
    <property type="entry name" value="5-KETO-D-GLUCONATE 5-REDUCTASE"/>
    <property type="match status" value="1"/>
</dbReference>
<reference evidence="4 5" key="1">
    <citation type="journal article" date="2016" name="Genome Announc.">
        <title>Genome Sequence of Madurella mycetomatis mm55, Isolated from a Human Mycetoma Case in Sudan.</title>
        <authorList>
            <person name="Smit S."/>
            <person name="Derks M.F."/>
            <person name="Bervoets S."/>
            <person name="Fahal A."/>
            <person name="van Leeuwen W."/>
            <person name="van Belkum A."/>
            <person name="van de Sande W.W."/>
        </authorList>
    </citation>
    <scope>NUCLEOTIDE SEQUENCE [LARGE SCALE GENOMIC DNA]</scope>
    <source>
        <strain evidence="5">mm55</strain>
    </source>
</reference>
<dbReference type="InterPro" id="IPR020904">
    <property type="entry name" value="Sc_DH/Rdtase_CS"/>
</dbReference>
<proteinExistence type="inferred from homology"/>
<dbReference type="OrthoDB" id="37659at2759"/>
<protein>
    <submittedName>
        <fullName evidence="4">Oxidoreductase DltE</fullName>
    </submittedName>
</protein>
<evidence type="ECO:0000313" key="5">
    <source>
        <dbReference type="Proteomes" id="UP000078237"/>
    </source>
</evidence>
<gene>
    <name evidence="4" type="ORF">MMYC01_208443</name>
</gene>
<dbReference type="VEuPathDB" id="FungiDB:MMYC01_208443"/>
<keyword evidence="3" id="KW-0560">Oxidoreductase</keyword>
<sequence>MPFPYQTVLITGATSGIGLALAERMIASGIFVIAVGRRKERLDALVAKHGADKVAGEVFDVADLDAIGGWATKITATYPTLDALVLNAGFQRTINFTSPTTSAIPVLPTVTAELTTNYLSPLHTLSHFLPHLISLSPKPAAIIFISSGLAIHPMPRCPNYSASKAAIHSLAWSLRCQLSGPDSPATHHIRVIEVIPPAVQTELHPQQEDLVRLGQDKLGIDLDKYADETWADLLSGDADEVVHSVHREKLLRAEAERREMWEGFVSALRGQGIRF</sequence>
<dbReference type="InterPro" id="IPR036291">
    <property type="entry name" value="NAD(P)-bd_dom_sf"/>
</dbReference>
<evidence type="ECO:0000256" key="2">
    <source>
        <dbReference type="ARBA" id="ARBA00022857"/>
    </source>
</evidence>
<name>A0A175VZB4_9PEZI</name>
<dbReference type="PANTHER" id="PTHR43669:SF11">
    <property type="entry name" value="SHORT-CHAIN DEHYDROGENASE_OXIDOREDUCTASE"/>
    <property type="match status" value="1"/>
</dbReference>
<keyword evidence="2" id="KW-0521">NADP</keyword>
<organism evidence="4 5">
    <name type="scientific">Madurella mycetomatis</name>
    <dbReference type="NCBI Taxonomy" id="100816"/>
    <lineage>
        <taxon>Eukaryota</taxon>
        <taxon>Fungi</taxon>
        <taxon>Dikarya</taxon>
        <taxon>Ascomycota</taxon>
        <taxon>Pezizomycotina</taxon>
        <taxon>Sordariomycetes</taxon>
        <taxon>Sordariomycetidae</taxon>
        <taxon>Sordariales</taxon>
        <taxon>Sordariales incertae sedis</taxon>
        <taxon>Madurella</taxon>
    </lineage>
</organism>
<dbReference type="InterPro" id="IPR002347">
    <property type="entry name" value="SDR_fam"/>
</dbReference>